<sequence>MTMLDLFTSNSGNNDPQWRYKLEPVVASHDEKLNPDQEAFDKAIYASREVSGAERDALLIEAEKVMMDQMVVAPLYYYTMTTIVDESVVEGVALTSTTKWDFRHAELVK</sequence>
<organism evidence="1">
    <name type="scientific">bioreactor metagenome</name>
    <dbReference type="NCBI Taxonomy" id="1076179"/>
    <lineage>
        <taxon>unclassified sequences</taxon>
        <taxon>metagenomes</taxon>
        <taxon>ecological metagenomes</taxon>
    </lineage>
</organism>
<reference evidence="1" key="1">
    <citation type="submission" date="2019-08" db="EMBL/GenBank/DDBJ databases">
        <authorList>
            <person name="Kucharzyk K."/>
            <person name="Murdoch R.W."/>
            <person name="Higgins S."/>
            <person name="Loffler F."/>
        </authorList>
    </citation>
    <scope>NUCLEOTIDE SEQUENCE</scope>
</reference>
<gene>
    <name evidence="1" type="ORF">SDC9_195370</name>
</gene>
<proteinExistence type="predicted"/>
<dbReference type="AlphaFoldDB" id="A0A645IA39"/>
<protein>
    <submittedName>
        <fullName evidence="1">Uncharacterized protein</fullName>
    </submittedName>
</protein>
<accession>A0A645IA39</accession>
<dbReference type="Gene3D" id="3.10.105.10">
    <property type="entry name" value="Dipeptide-binding Protein, Domain 3"/>
    <property type="match status" value="1"/>
</dbReference>
<dbReference type="SUPFAM" id="SSF53850">
    <property type="entry name" value="Periplasmic binding protein-like II"/>
    <property type="match status" value="1"/>
</dbReference>
<evidence type="ECO:0000313" key="1">
    <source>
        <dbReference type="EMBL" id="MPN47766.1"/>
    </source>
</evidence>
<comment type="caution">
    <text evidence="1">The sequence shown here is derived from an EMBL/GenBank/DDBJ whole genome shotgun (WGS) entry which is preliminary data.</text>
</comment>
<name>A0A645IA39_9ZZZZ</name>
<dbReference type="EMBL" id="VSSQ01109506">
    <property type="protein sequence ID" value="MPN47766.1"/>
    <property type="molecule type" value="Genomic_DNA"/>
</dbReference>